<comment type="caution">
    <text evidence="3">The sequence shown here is derived from an EMBL/GenBank/DDBJ whole genome shotgun (WGS) entry which is preliminary data.</text>
</comment>
<dbReference type="EMBL" id="VSRR010000468">
    <property type="protein sequence ID" value="MPC15978.1"/>
    <property type="molecule type" value="Genomic_DNA"/>
</dbReference>
<dbReference type="Pfam" id="PF08718">
    <property type="entry name" value="GLTP"/>
    <property type="match status" value="1"/>
</dbReference>
<evidence type="ECO:0000256" key="1">
    <source>
        <dbReference type="SAM" id="MobiDB-lite"/>
    </source>
</evidence>
<feature type="compositionally biased region" description="Acidic residues" evidence="1">
    <location>
        <begin position="16"/>
        <end position="29"/>
    </location>
</feature>
<keyword evidence="4" id="KW-1185">Reference proteome</keyword>
<dbReference type="GO" id="GO:1902387">
    <property type="term" value="F:ceramide 1-phosphate binding"/>
    <property type="evidence" value="ECO:0007669"/>
    <property type="project" value="TreeGrafter"/>
</dbReference>
<dbReference type="InterPro" id="IPR014830">
    <property type="entry name" value="Glycolipid_transfer_prot_dom"/>
</dbReference>
<sequence length="418" mass="46798">MDASRDTLIQERTAEMENELTNEEQESEEEKALVNDVEEDEHELEDDDEEDDDEEDDDEEEEQDDEEEEEEEEENELVLDLKLVGDCFTPVKAIQPGVSTMLVDVQINLTAVVQKKMARENGQHYVNLKSMIKYEMENSLLVQKSTSGTKAILLLHRGMEFTCQFLREMIKEEEEPKLGVATMKRFHWCCEERERGITTCSCLPRHSPGWVWLQAEAGEEMKSMSLYRVEASGVGRGTGHPCQGTILHTGTNLCLVESEDALWVQTTTLRRADTCCEVWRATDVMWVSRKGDLPCPPSLCCLQLVVNVGYSALAVLAAVGEGDCAVIGVSFDWRELANSVVMGTVVMVWAVSPGNTGRGRVGLCTCISSENNLARRVALSSLLVAVDPFCLVRGEHAVLPHQPLPLLYRCHRVFSPTP</sequence>
<feature type="compositionally biased region" description="Basic and acidic residues" evidence="1">
    <location>
        <begin position="1"/>
        <end position="15"/>
    </location>
</feature>
<dbReference type="GO" id="GO:1902388">
    <property type="term" value="F:ceramide 1-phosphate transfer activity"/>
    <property type="evidence" value="ECO:0007669"/>
    <property type="project" value="TreeGrafter"/>
</dbReference>
<reference evidence="3 4" key="1">
    <citation type="submission" date="2019-05" db="EMBL/GenBank/DDBJ databases">
        <title>Another draft genome of Portunus trituberculatus and its Hox gene families provides insights of decapod evolution.</title>
        <authorList>
            <person name="Jeong J.-H."/>
            <person name="Song I."/>
            <person name="Kim S."/>
            <person name="Choi T."/>
            <person name="Kim D."/>
            <person name="Ryu S."/>
            <person name="Kim W."/>
        </authorList>
    </citation>
    <scope>NUCLEOTIDE SEQUENCE [LARGE SCALE GENOMIC DNA]</scope>
    <source>
        <tissue evidence="3">Muscle</tissue>
    </source>
</reference>
<dbReference type="Gene3D" id="1.10.3520.10">
    <property type="entry name" value="Glycolipid transfer protein"/>
    <property type="match status" value="1"/>
</dbReference>
<evidence type="ECO:0000313" key="4">
    <source>
        <dbReference type="Proteomes" id="UP000324222"/>
    </source>
</evidence>
<dbReference type="GO" id="GO:0016020">
    <property type="term" value="C:membrane"/>
    <property type="evidence" value="ECO:0007669"/>
    <property type="project" value="TreeGrafter"/>
</dbReference>
<dbReference type="PANTHER" id="PTHR10219">
    <property type="entry name" value="GLYCOLIPID TRANSFER PROTEIN-RELATED"/>
    <property type="match status" value="1"/>
</dbReference>
<feature type="region of interest" description="Disordered" evidence="1">
    <location>
        <begin position="1"/>
        <end position="77"/>
    </location>
</feature>
<gene>
    <name evidence="3" type="ORF">E2C01_008785</name>
</gene>
<dbReference type="Proteomes" id="UP000324222">
    <property type="component" value="Unassembled WGS sequence"/>
</dbReference>
<accession>A0A5B7D3A2</accession>
<dbReference type="AlphaFoldDB" id="A0A5B7D3A2"/>
<feature type="compositionally biased region" description="Acidic residues" evidence="1">
    <location>
        <begin position="36"/>
        <end position="77"/>
    </location>
</feature>
<evidence type="ECO:0000313" key="3">
    <source>
        <dbReference type="EMBL" id="MPC15978.1"/>
    </source>
</evidence>
<feature type="domain" description="Glycolipid transfer protein" evidence="2">
    <location>
        <begin position="104"/>
        <end position="175"/>
    </location>
</feature>
<dbReference type="GO" id="GO:0005829">
    <property type="term" value="C:cytosol"/>
    <property type="evidence" value="ECO:0007669"/>
    <property type="project" value="TreeGrafter"/>
</dbReference>
<dbReference type="PANTHER" id="PTHR10219:SF43">
    <property type="entry name" value="GLYCOLIPID TRANSFER PROTEIN DOMAIN-CONTAINING PROTEIN"/>
    <property type="match status" value="1"/>
</dbReference>
<organism evidence="3 4">
    <name type="scientific">Portunus trituberculatus</name>
    <name type="common">Swimming crab</name>
    <name type="synonym">Neptunus trituberculatus</name>
    <dbReference type="NCBI Taxonomy" id="210409"/>
    <lineage>
        <taxon>Eukaryota</taxon>
        <taxon>Metazoa</taxon>
        <taxon>Ecdysozoa</taxon>
        <taxon>Arthropoda</taxon>
        <taxon>Crustacea</taxon>
        <taxon>Multicrustacea</taxon>
        <taxon>Malacostraca</taxon>
        <taxon>Eumalacostraca</taxon>
        <taxon>Eucarida</taxon>
        <taxon>Decapoda</taxon>
        <taxon>Pleocyemata</taxon>
        <taxon>Brachyura</taxon>
        <taxon>Eubrachyura</taxon>
        <taxon>Portunoidea</taxon>
        <taxon>Portunidae</taxon>
        <taxon>Portuninae</taxon>
        <taxon>Portunus</taxon>
    </lineage>
</organism>
<dbReference type="OrthoDB" id="116883at2759"/>
<evidence type="ECO:0000259" key="2">
    <source>
        <dbReference type="Pfam" id="PF08718"/>
    </source>
</evidence>
<dbReference type="SUPFAM" id="SSF110004">
    <property type="entry name" value="Glycolipid transfer protein, GLTP"/>
    <property type="match status" value="1"/>
</dbReference>
<protein>
    <recommendedName>
        <fullName evidence="2">Glycolipid transfer protein domain-containing protein</fullName>
    </recommendedName>
</protein>
<name>A0A5B7D3A2_PORTR</name>
<dbReference type="InterPro" id="IPR036497">
    <property type="entry name" value="GLTP_sf"/>
</dbReference>
<proteinExistence type="predicted"/>